<name>A0A7J0GU18_9ERIC</name>
<keyword evidence="1" id="KW-0479">Metal-binding</keyword>
<keyword evidence="1" id="KW-0863">Zinc-finger</keyword>
<dbReference type="EMBL" id="BJWL01000024">
    <property type="protein sequence ID" value="GFZ14282.1"/>
    <property type="molecule type" value="Genomic_DNA"/>
</dbReference>
<dbReference type="InterPro" id="IPR013087">
    <property type="entry name" value="Znf_C2H2_type"/>
</dbReference>
<dbReference type="PROSITE" id="PS00028">
    <property type="entry name" value="ZINC_FINGER_C2H2_1"/>
    <property type="match status" value="1"/>
</dbReference>
<evidence type="ECO:0000313" key="4">
    <source>
        <dbReference type="EMBL" id="GFZ14282.1"/>
    </source>
</evidence>
<dbReference type="OrthoDB" id="1637570at2759"/>
<keyword evidence="5" id="KW-1185">Reference proteome</keyword>
<dbReference type="GO" id="GO:0008270">
    <property type="term" value="F:zinc ion binding"/>
    <property type="evidence" value="ECO:0007669"/>
    <property type="project" value="UniProtKB-KW"/>
</dbReference>
<feature type="domain" description="C2H2-type" evidence="3">
    <location>
        <begin position="18"/>
        <end position="46"/>
    </location>
</feature>
<protein>
    <recommendedName>
        <fullName evidence="3">C2H2-type domain-containing protein</fullName>
    </recommendedName>
</protein>
<proteinExistence type="predicted"/>
<keyword evidence="1" id="KW-0862">Zinc</keyword>
<evidence type="ECO:0000256" key="1">
    <source>
        <dbReference type="PROSITE-ProRule" id="PRU00042"/>
    </source>
</evidence>
<feature type="region of interest" description="Disordered" evidence="2">
    <location>
        <begin position="208"/>
        <end position="228"/>
    </location>
</feature>
<dbReference type="AlphaFoldDB" id="A0A7J0GU18"/>
<evidence type="ECO:0000259" key="3">
    <source>
        <dbReference type="PROSITE" id="PS50157"/>
    </source>
</evidence>
<evidence type="ECO:0000256" key="2">
    <source>
        <dbReference type="SAM" id="MobiDB-lite"/>
    </source>
</evidence>
<dbReference type="Proteomes" id="UP000585474">
    <property type="component" value="Unassembled WGS sequence"/>
</dbReference>
<gene>
    <name evidence="4" type="ORF">Acr_24g0004720</name>
</gene>
<reference evidence="4 5" key="1">
    <citation type="submission" date="2019-07" db="EMBL/GenBank/DDBJ databases">
        <title>De Novo Assembly of kiwifruit Actinidia rufa.</title>
        <authorList>
            <person name="Sugita-Konishi S."/>
            <person name="Sato K."/>
            <person name="Mori E."/>
            <person name="Abe Y."/>
            <person name="Kisaki G."/>
            <person name="Hamano K."/>
            <person name="Suezawa K."/>
            <person name="Otani M."/>
            <person name="Fukuda T."/>
            <person name="Manabe T."/>
            <person name="Gomi K."/>
            <person name="Tabuchi M."/>
            <person name="Akimitsu K."/>
            <person name="Kataoka I."/>
        </authorList>
    </citation>
    <scope>NUCLEOTIDE SEQUENCE [LARGE SCALE GENOMIC DNA]</scope>
    <source>
        <strain evidence="5">cv. Fuchu</strain>
    </source>
</reference>
<evidence type="ECO:0000313" key="5">
    <source>
        <dbReference type="Proteomes" id="UP000585474"/>
    </source>
</evidence>
<organism evidence="4 5">
    <name type="scientific">Actinidia rufa</name>
    <dbReference type="NCBI Taxonomy" id="165716"/>
    <lineage>
        <taxon>Eukaryota</taxon>
        <taxon>Viridiplantae</taxon>
        <taxon>Streptophyta</taxon>
        <taxon>Embryophyta</taxon>
        <taxon>Tracheophyta</taxon>
        <taxon>Spermatophyta</taxon>
        <taxon>Magnoliopsida</taxon>
        <taxon>eudicotyledons</taxon>
        <taxon>Gunneridae</taxon>
        <taxon>Pentapetalae</taxon>
        <taxon>asterids</taxon>
        <taxon>Ericales</taxon>
        <taxon>Actinidiaceae</taxon>
        <taxon>Actinidia</taxon>
    </lineage>
</organism>
<dbReference type="PROSITE" id="PS50157">
    <property type="entry name" value="ZINC_FINGER_C2H2_2"/>
    <property type="match status" value="1"/>
</dbReference>
<comment type="caution">
    <text evidence="4">The sequence shown here is derived from an EMBL/GenBank/DDBJ whole genome shotgun (WGS) entry which is preliminary data.</text>
</comment>
<sequence>MSSNNMNLLKNEIQVPNLACRICDKLFVDAQALVRHFQACHMVDNKIVHGVMNPIPYTNFASAQHSSMEQNPKSNTTQVVVSAPSQVPSFHPTRNINPKIFPYVPSLSHEIPSPALPEPKPTPSLPLVHTPIMGVYGFRPSLTLSPPPPPPPPPPLPFVMRNLAFGLPTPYGQEAYRVLDMRRSSDCTKLLINQLDKPIWEVMEAERSNNDNDGNRFDSNKLDLTLKL</sequence>
<accession>A0A7J0GU18</accession>